<dbReference type="Gene3D" id="1.10.3210.10">
    <property type="entry name" value="Hypothetical protein af1432"/>
    <property type="match status" value="1"/>
</dbReference>
<accession>A0A1Q2KYU4</accession>
<evidence type="ECO:0000313" key="4">
    <source>
        <dbReference type="EMBL" id="AQQ52967.1"/>
    </source>
</evidence>
<keyword evidence="5" id="KW-1185">Reference proteome</keyword>
<dbReference type="SUPFAM" id="SSF109604">
    <property type="entry name" value="HD-domain/PDEase-like"/>
    <property type="match status" value="1"/>
</dbReference>
<feature type="transmembrane region" description="Helical" evidence="2">
    <location>
        <begin position="383"/>
        <end position="401"/>
    </location>
</feature>
<dbReference type="InterPro" id="IPR011624">
    <property type="entry name" value="Metal-dep_PHydrolase_7TM_extra"/>
</dbReference>
<keyword evidence="2" id="KW-0812">Transmembrane</keyword>
<dbReference type="InterPro" id="IPR006675">
    <property type="entry name" value="HDIG_dom"/>
</dbReference>
<evidence type="ECO:0000256" key="1">
    <source>
        <dbReference type="SAM" id="Coils"/>
    </source>
</evidence>
<dbReference type="AlphaFoldDB" id="A0A1Q2KYU4"/>
<dbReference type="OrthoDB" id="9806952at2"/>
<dbReference type="InterPro" id="IPR052722">
    <property type="entry name" value="PgpH_phosphodiesterase"/>
</dbReference>
<keyword evidence="1" id="KW-0175">Coiled coil</keyword>
<feature type="transmembrane region" description="Helical" evidence="2">
    <location>
        <begin position="442"/>
        <end position="465"/>
    </location>
</feature>
<dbReference type="PANTHER" id="PTHR36442:SF1">
    <property type="entry name" value="CYCLIC-DI-AMP PHOSPHODIESTERASE PGPH"/>
    <property type="match status" value="1"/>
</dbReference>
<feature type="coiled-coil region" evidence="1">
    <location>
        <begin position="114"/>
        <end position="141"/>
    </location>
</feature>
<dbReference type="EMBL" id="CP019640">
    <property type="protein sequence ID" value="AQQ52967.1"/>
    <property type="molecule type" value="Genomic_DNA"/>
</dbReference>
<dbReference type="Proteomes" id="UP000188184">
    <property type="component" value="Chromosome"/>
</dbReference>
<dbReference type="PANTHER" id="PTHR36442">
    <property type="entry name" value="CYCLIC-DI-AMP PHOSPHODIESTERASE PGPH"/>
    <property type="match status" value="1"/>
</dbReference>
<dbReference type="Pfam" id="PF07698">
    <property type="entry name" value="7TM-7TMR_HD"/>
    <property type="match status" value="1"/>
</dbReference>
<dbReference type="KEGG" id="pmar:B0X71_07605"/>
<feature type="domain" description="HD/PDEase" evidence="3">
    <location>
        <begin position="494"/>
        <end position="649"/>
    </location>
</feature>
<reference evidence="4 5" key="1">
    <citation type="submission" date="2017-02" db="EMBL/GenBank/DDBJ databases">
        <title>The complete genomic sequence of a novel cold adapted crude oil-degrading bacterium Planococcus qaidamina Y42.</title>
        <authorList>
            <person name="Yang R."/>
        </authorList>
    </citation>
    <scope>NUCLEOTIDE SEQUENCE [LARGE SCALE GENOMIC DNA]</scope>
    <source>
        <strain evidence="4 5">Y42</strain>
    </source>
</reference>
<evidence type="ECO:0000256" key="2">
    <source>
        <dbReference type="SAM" id="Phobius"/>
    </source>
</evidence>
<sequence length="703" mass="78553">MMRQVQSKMGYRRFAMLMSVLIGAMLYVFFLQHVTEETYDVQLFQLADETIRASKTVEDPIRTELERQRAAEDVPQSYQFHEEIARNQSTVIESFFTYILDIKEPLPGEPETKVNTSETMLTALREQLRTLEAEQAELRLTDSMLLALLEQPEAVLQRVSGYLQEQVDTSLKEPVRETEVQDVQDAIEQRIRENNTVPAAIVQPAVMIGRAGIIPTETVDEELTAAQREQARLSVEPTRILQGQVLVQDGQVIDREVYRQLELAGLTDQQNSYVPRLGLLLFVLVLTVLLILAVSRTEKDERRKIDALFVTATVLLLTLIIMQLISTVEGEFDVTIAFLFPAALGGMIAVLLTDERIAVLITAVTAASAGLMLISSYAGMLQAYIVLYVLFGGLAGIYLVRPEDRGSRLLQKSLLVSAVNVLFVGFYLLVNQSQHGIMEVAYYIGAAFASGLLSGALAVGLLPLFESAFGILSTLRLVELSNPNHPLLRRILTETPGTYHHSVMVANLADAACEEIGANGLLARVGSYYHDIGKTIHPVFFIENQVNMRNPHDTIEPEKSRDIILAHSPDGAAVLKQYKMPQEIIDIAAQHHGTSLLKFFYFKAKEQDPDVNEKDYRYIGPKPQTKETAVISLADSVEAAVRSMKEPSPEKIRNLVNAIVEDKVKDGQLDDCDLTLHELKIVKRVFCETLNGIFHSRIEYPKD</sequence>
<name>A0A1Q2KYU4_9BACL</name>
<keyword evidence="2" id="KW-0472">Membrane</keyword>
<feature type="transmembrane region" description="Helical" evidence="2">
    <location>
        <begin position="334"/>
        <end position="352"/>
    </location>
</feature>
<keyword evidence="2" id="KW-1133">Transmembrane helix</keyword>
<feature type="transmembrane region" description="Helical" evidence="2">
    <location>
        <begin position="413"/>
        <end position="430"/>
    </location>
</feature>
<dbReference type="Pfam" id="PF07697">
    <property type="entry name" value="7TMR-HDED"/>
    <property type="match status" value="1"/>
</dbReference>
<protein>
    <submittedName>
        <fullName evidence="4">Phosphohydrolase</fullName>
    </submittedName>
</protein>
<evidence type="ECO:0000313" key="5">
    <source>
        <dbReference type="Proteomes" id="UP000188184"/>
    </source>
</evidence>
<dbReference type="SMART" id="SM00471">
    <property type="entry name" value="HDc"/>
    <property type="match status" value="1"/>
</dbReference>
<dbReference type="NCBIfam" id="TIGR00277">
    <property type="entry name" value="HDIG"/>
    <property type="match status" value="1"/>
</dbReference>
<gene>
    <name evidence="4" type="ORF">B0X71_07605</name>
</gene>
<organism evidence="4 5">
    <name type="scientific">Planococcus lenghuensis</name>
    <dbReference type="NCBI Taxonomy" id="2213202"/>
    <lineage>
        <taxon>Bacteria</taxon>
        <taxon>Bacillati</taxon>
        <taxon>Bacillota</taxon>
        <taxon>Bacilli</taxon>
        <taxon>Bacillales</taxon>
        <taxon>Caryophanaceae</taxon>
        <taxon>Planococcus</taxon>
    </lineage>
</organism>
<dbReference type="InterPro" id="IPR006674">
    <property type="entry name" value="HD_domain"/>
</dbReference>
<feature type="transmembrane region" description="Helical" evidence="2">
    <location>
        <begin position="357"/>
        <end position="377"/>
    </location>
</feature>
<dbReference type="GO" id="GO:0016787">
    <property type="term" value="F:hydrolase activity"/>
    <property type="evidence" value="ECO:0007669"/>
    <property type="project" value="UniProtKB-KW"/>
</dbReference>
<dbReference type="InterPro" id="IPR011621">
    <property type="entry name" value="Metal-dep_PHydrolase_7TM_intra"/>
</dbReference>
<dbReference type="CDD" id="cd00077">
    <property type="entry name" value="HDc"/>
    <property type="match status" value="1"/>
</dbReference>
<keyword evidence="4" id="KW-0378">Hydrolase</keyword>
<dbReference type="RefSeq" id="WP_077588850.1">
    <property type="nucleotide sequence ID" value="NZ_CP019640.1"/>
</dbReference>
<dbReference type="Pfam" id="PF01966">
    <property type="entry name" value="HD"/>
    <property type="match status" value="1"/>
</dbReference>
<feature type="transmembrane region" description="Helical" evidence="2">
    <location>
        <begin position="277"/>
        <end position="295"/>
    </location>
</feature>
<dbReference type="InterPro" id="IPR003607">
    <property type="entry name" value="HD/PDEase_dom"/>
</dbReference>
<proteinExistence type="predicted"/>
<feature type="transmembrane region" description="Helical" evidence="2">
    <location>
        <begin position="307"/>
        <end position="328"/>
    </location>
</feature>
<evidence type="ECO:0000259" key="3">
    <source>
        <dbReference type="SMART" id="SM00471"/>
    </source>
</evidence>